<protein>
    <recommendedName>
        <fullName evidence="2">ER-bound oxygenase mpaB/mpaB'/Rubber oxygenase catalytic domain-containing protein</fullName>
    </recommendedName>
</protein>
<dbReference type="PANTHER" id="PTHR37539:SF1">
    <property type="entry name" value="ER-BOUND OXYGENASE MPAB_MPAB'_RUBBER OXYGENASE CATALYTIC DOMAIN-CONTAINING PROTEIN"/>
    <property type="match status" value="1"/>
</dbReference>
<dbReference type="STRING" id="1314778.A0A5C3PIV3"/>
<sequence length="586" mass="64644">MPFYVGEIRPFRWSEVKHITNPQDLRGLSQGDIVETFGHVFQWDQDCVPVELCERWSHVGDPVCDAALREAFKHPSATVGKDLLTALQEYAASTDSDTPATKAFLDEVHQLPPAGLLATEEEVCVAQELFVGDSIQIMQALLHYSLAGGLARCVNAYMRNLQLTGCMLHSSRIVRTLEAVSYLLPHVPKGKNRAPASLQDVISQISKESSDRTFVRLLETMQFILDVMGCSAPASPILPAKESGALANGDAVSPSSRLASLLPGGEGWKSAVRVRLLHGVARWRVQTRWEREHPAEAQSSVPISQEEVAATLASFSTIPVWCLHRLHLPPSPAQVSAYLALWRHVGFYMGVSPSILLRHFSTPNAADKFIATAALNLFLEELSSSSSNSDTSLDTTAGSLLRRPTIPILVAVSNRPPLNTSVEYNIALTTHLLGQPIATHLGLPPTSVWTRIKMHAFLLLQRVPHYFAHWYPRKGWLEKRREVLREGMMRSVRWNMGMRRTTFRPRTAVRDSPDPAAGVEVHGGELAPGVAEAEGVRGDPARAKELTRMWKEVFFEMVGVCVAACAVGGVLGYMGIRYILSHVRLL</sequence>
<dbReference type="Pfam" id="PF09995">
    <property type="entry name" value="MPAB_Lcp_cat"/>
    <property type="match status" value="1"/>
</dbReference>
<gene>
    <name evidence="3" type="ORF">K466DRAFT_519245</name>
</gene>
<dbReference type="EMBL" id="ML211082">
    <property type="protein sequence ID" value="TFK89242.1"/>
    <property type="molecule type" value="Genomic_DNA"/>
</dbReference>
<dbReference type="GO" id="GO:0016491">
    <property type="term" value="F:oxidoreductase activity"/>
    <property type="evidence" value="ECO:0007669"/>
    <property type="project" value="InterPro"/>
</dbReference>
<dbReference type="InParanoid" id="A0A5C3PIV3"/>
<keyword evidence="1" id="KW-1133">Transmembrane helix</keyword>
<evidence type="ECO:0000313" key="3">
    <source>
        <dbReference type="EMBL" id="TFK89242.1"/>
    </source>
</evidence>
<feature type="transmembrane region" description="Helical" evidence="1">
    <location>
        <begin position="553"/>
        <end position="576"/>
    </location>
</feature>
<name>A0A5C3PIV3_9APHY</name>
<dbReference type="InterPro" id="IPR037473">
    <property type="entry name" value="Lcp-like"/>
</dbReference>
<evidence type="ECO:0000313" key="4">
    <source>
        <dbReference type="Proteomes" id="UP000308197"/>
    </source>
</evidence>
<dbReference type="Proteomes" id="UP000308197">
    <property type="component" value="Unassembled WGS sequence"/>
</dbReference>
<dbReference type="PANTHER" id="PTHR37539">
    <property type="entry name" value="SECRETED PROTEIN-RELATED"/>
    <property type="match status" value="1"/>
</dbReference>
<proteinExistence type="predicted"/>
<evidence type="ECO:0000256" key="1">
    <source>
        <dbReference type="SAM" id="Phobius"/>
    </source>
</evidence>
<dbReference type="InterPro" id="IPR018713">
    <property type="entry name" value="MPAB/Lcp_cat_dom"/>
</dbReference>
<keyword evidence="1" id="KW-0812">Transmembrane</keyword>
<feature type="domain" description="ER-bound oxygenase mpaB/mpaB'/Rubber oxygenase catalytic" evidence="2">
    <location>
        <begin position="210"/>
        <end position="457"/>
    </location>
</feature>
<keyword evidence="1" id="KW-0472">Membrane</keyword>
<accession>A0A5C3PIV3</accession>
<evidence type="ECO:0000259" key="2">
    <source>
        <dbReference type="Pfam" id="PF09995"/>
    </source>
</evidence>
<reference evidence="3 4" key="1">
    <citation type="journal article" date="2019" name="Nat. Ecol. Evol.">
        <title>Megaphylogeny resolves global patterns of mushroom evolution.</title>
        <authorList>
            <person name="Varga T."/>
            <person name="Krizsan K."/>
            <person name="Foldi C."/>
            <person name="Dima B."/>
            <person name="Sanchez-Garcia M."/>
            <person name="Sanchez-Ramirez S."/>
            <person name="Szollosi G.J."/>
            <person name="Szarkandi J.G."/>
            <person name="Papp V."/>
            <person name="Albert L."/>
            <person name="Andreopoulos W."/>
            <person name="Angelini C."/>
            <person name="Antonin V."/>
            <person name="Barry K.W."/>
            <person name="Bougher N.L."/>
            <person name="Buchanan P."/>
            <person name="Buyck B."/>
            <person name="Bense V."/>
            <person name="Catcheside P."/>
            <person name="Chovatia M."/>
            <person name="Cooper J."/>
            <person name="Damon W."/>
            <person name="Desjardin D."/>
            <person name="Finy P."/>
            <person name="Geml J."/>
            <person name="Haridas S."/>
            <person name="Hughes K."/>
            <person name="Justo A."/>
            <person name="Karasinski D."/>
            <person name="Kautmanova I."/>
            <person name="Kiss B."/>
            <person name="Kocsube S."/>
            <person name="Kotiranta H."/>
            <person name="LaButti K.M."/>
            <person name="Lechner B.E."/>
            <person name="Liimatainen K."/>
            <person name="Lipzen A."/>
            <person name="Lukacs Z."/>
            <person name="Mihaltcheva S."/>
            <person name="Morgado L.N."/>
            <person name="Niskanen T."/>
            <person name="Noordeloos M.E."/>
            <person name="Ohm R.A."/>
            <person name="Ortiz-Santana B."/>
            <person name="Ovrebo C."/>
            <person name="Racz N."/>
            <person name="Riley R."/>
            <person name="Savchenko A."/>
            <person name="Shiryaev A."/>
            <person name="Soop K."/>
            <person name="Spirin V."/>
            <person name="Szebenyi C."/>
            <person name="Tomsovsky M."/>
            <person name="Tulloss R.E."/>
            <person name="Uehling J."/>
            <person name="Grigoriev I.V."/>
            <person name="Vagvolgyi C."/>
            <person name="Papp T."/>
            <person name="Martin F.M."/>
            <person name="Miettinen O."/>
            <person name="Hibbett D.S."/>
            <person name="Nagy L.G."/>
        </authorList>
    </citation>
    <scope>NUCLEOTIDE SEQUENCE [LARGE SCALE GENOMIC DNA]</scope>
    <source>
        <strain evidence="3 4">HHB13444</strain>
    </source>
</reference>
<dbReference type="AlphaFoldDB" id="A0A5C3PIV3"/>
<keyword evidence="4" id="KW-1185">Reference proteome</keyword>
<organism evidence="3 4">
    <name type="scientific">Polyporus arcularius HHB13444</name>
    <dbReference type="NCBI Taxonomy" id="1314778"/>
    <lineage>
        <taxon>Eukaryota</taxon>
        <taxon>Fungi</taxon>
        <taxon>Dikarya</taxon>
        <taxon>Basidiomycota</taxon>
        <taxon>Agaricomycotina</taxon>
        <taxon>Agaricomycetes</taxon>
        <taxon>Polyporales</taxon>
        <taxon>Polyporaceae</taxon>
        <taxon>Polyporus</taxon>
    </lineage>
</organism>